<comment type="caution">
    <text evidence="3">The sequence shown here is derived from an EMBL/GenBank/DDBJ whole genome shotgun (WGS) entry which is preliminary data.</text>
</comment>
<sequence>MPKVVELEEFLNFLKTGEIVKCGSDIHHTFHYYGDVAHKITHELNTKYCTQDEVRELFSKLIGKEVNNSFRLIPPFETECGKNIHIGNNVFINSGCTFQDHGGIYIENNVIIDYNVVLATLNHVQDPSHRTDSYPKPIHIKKGAWIESSSTILQGVTIGENAIVCAGSVVTKDVPPNSVVGGVPAKFIRKIQTSEMEN</sequence>
<organism evidence="3 4">
    <name type="scientific">Anaeromyces robustus</name>
    <dbReference type="NCBI Taxonomy" id="1754192"/>
    <lineage>
        <taxon>Eukaryota</taxon>
        <taxon>Fungi</taxon>
        <taxon>Fungi incertae sedis</taxon>
        <taxon>Chytridiomycota</taxon>
        <taxon>Chytridiomycota incertae sedis</taxon>
        <taxon>Neocallimastigomycetes</taxon>
        <taxon>Neocallimastigales</taxon>
        <taxon>Neocallimastigaceae</taxon>
        <taxon>Anaeromyces</taxon>
    </lineage>
</organism>
<dbReference type="OrthoDB" id="25818at2759"/>
<keyword evidence="4" id="KW-1185">Reference proteome</keyword>
<reference evidence="3 4" key="2">
    <citation type="submission" date="2016-08" db="EMBL/GenBank/DDBJ databases">
        <title>Pervasive Adenine N6-methylation of Active Genes in Fungi.</title>
        <authorList>
            <consortium name="DOE Joint Genome Institute"/>
            <person name="Mondo S.J."/>
            <person name="Dannebaum R.O."/>
            <person name="Kuo R.C."/>
            <person name="Labutti K."/>
            <person name="Haridas S."/>
            <person name="Kuo A."/>
            <person name="Salamov A."/>
            <person name="Ahrendt S.R."/>
            <person name="Lipzen A."/>
            <person name="Sullivan W."/>
            <person name="Andreopoulos W.B."/>
            <person name="Clum A."/>
            <person name="Lindquist E."/>
            <person name="Daum C."/>
            <person name="Ramamoorthy G.K."/>
            <person name="Gryganskyi A."/>
            <person name="Culley D."/>
            <person name="Magnuson J.K."/>
            <person name="James T.Y."/>
            <person name="O'Malley M.A."/>
            <person name="Stajich J.E."/>
            <person name="Spatafora J.W."/>
            <person name="Visel A."/>
            <person name="Grigoriev I.V."/>
        </authorList>
    </citation>
    <scope>NUCLEOTIDE SEQUENCE [LARGE SCALE GENOMIC DNA]</scope>
    <source>
        <strain evidence="3 4">S4</strain>
    </source>
</reference>
<dbReference type="Pfam" id="PF00132">
    <property type="entry name" value="Hexapep"/>
    <property type="match status" value="1"/>
</dbReference>
<dbReference type="AlphaFoldDB" id="A0A1Y1XIF5"/>
<evidence type="ECO:0000256" key="1">
    <source>
        <dbReference type="ARBA" id="ARBA00007274"/>
    </source>
</evidence>
<evidence type="ECO:0000256" key="2">
    <source>
        <dbReference type="ARBA" id="ARBA00022679"/>
    </source>
</evidence>
<protein>
    <submittedName>
        <fullName evidence="3">Bacterial transferase hexapeptide repeat protein</fullName>
    </submittedName>
</protein>
<gene>
    <name evidence="3" type="ORF">BCR32DRAFT_325393</name>
</gene>
<dbReference type="InterPro" id="IPR051159">
    <property type="entry name" value="Hexapeptide_acetyltransf"/>
</dbReference>
<proteinExistence type="inferred from homology"/>
<dbReference type="Proteomes" id="UP000193944">
    <property type="component" value="Unassembled WGS sequence"/>
</dbReference>
<dbReference type="STRING" id="1754192.A0A1Y1XIF5"/>
<reference evidence="3 4" key="1">
    <citation type="submission" date="2016-08" db="EMBL/GenBank/DDBJ databases">
        <title>A Parts List for Fungal Cellulosomes Revealed by Comparative Genomics.</title>
        <authorList>
            <consortium name="DOE Joint Genome Institute"/>
            <person name="Haitjema C.H."/>
            <person name="Gilmore S.P."/>
            <person name="Henske J.K."/>
            <person name="Solomon K.V."/>
            <person name="De Groot R."/>
            <person name="Kuo A."/>
            <person name="Mondo S.J."/>
            <person name="Salamov A.A."/>
            <person name="Labutti K."/>
            <person name="Zhao Z."/>
            <person name="Chiniquy J."/>
            <person name="Barry K."/>
            <person name="Brewer H.M."/>
            <person name="Purvine S.O."/>
            <person name="Wright A.T."/>
            <person name="Boxma B."/>
            <person name="Van Alen T."/>
            <person name="Hackstein J.H."/>
            <person name="Baker S.E."/>
            <person name="Grigoriev I.V."/>
            <person name="O'Malley M.A."/>
        </authorList>
    </citation>
    <scope>NUCLEOTIDE SEQUENCE [LARGE SCALE GENOMIC DNA]</scope>
    <source>
        <strain evidence="3 4">S4</strain>
    </source>
</reference>
<dbReference type="InterPro" id="IPR011004">
    <property type="entry name" value="Trimer_LpxA-like_sf"/>
</dbReference>
<evidence type="ECO:0000313" key="4">
    <source>
        <dbReference type="Proteomes" id="UP000193944"/>
    </source>
</evidence>
<dbReference type="PANTHER" id="PTHR23416">
    <property type="entry name" value="SIALIC ACID SYNTHASE-RELATED"/>
    <property type="match status" value="1"/>
</dbReference>
<dbReference type="PANTHER" id="PTHR23416:SF23">
    <property type="entry name" value="ACETYLTRANSFERASE C18B11.09C-RELATED"/>
    <property type="match status" value="1"/>
</dbReference>
<keyword evidence="2 3" id="KW-0808">Transferase</keyword>
<dbReference type="Gene3D" id="2.160.10.10">
    <property type="entry name" value="Hexapeptide repeat proteins"/>
    <property type="match status" value="1"/>
</dbReference>
<dbReference type="EMBL" id="MCFG01000034">
    <property type="protein sequence ID" value="ORX85535.1"/>
    <property type="molecule type" value="Genomic_DNA"/>
</dbReference>
<evidence type="ECO:0000313" key="3">
    <source>
        <dbReference type="EMBL" id="ORX85535.1"/>
    </source>
</evidence>
<accession>A0A1Y1XIF5</accession>
<dbReference type="SUPFAM" id="SSF51161">
    <property type="entry name" value="Trimeric LpxA-like enzymes"/>
    <property type="match status" value="1"/>
</dbReference>
<comment type="similarity">
    <text evidence="1">Belongs to the transferase hexapeptide repeat family.</text>
</comment>
<dbReference type="InterPro" id="IPR001451">
    <property type="entry name" value="Hexapep"/>
</dbReference>
<name>A0A1Y1XIF5_9FUNG</name>
<dbReference type="Pfam" id="PF14602">
    <property type="entry name" value="Hexapep_2"/>
    <property type="match status" value="1"/>
</dbReference>
<dbReference type="GO" id="GO:0008374">
    <property type="term" value="F:O-acyltransferase activity"/>
    <property type="evidence" value="ECO:0007669"/>
    <property type="project" value="TreeGrafter"/>
</dbReference>